<name>A0A1E5BFK3_9VIBR</name>
<feature type="transmembrane region" description="Helical" evidence="5">
    <location>
        <begin position="185"/>
        <end position="203"/>
    </location>
</feature>
<feature type="transmembrane region" description="Helical" evidence="5">
    <location>
        <begin position="332"/>
        <end position="354"/>
    </location>
</feature>
<evidence type="ECO:0000256" key="5">
    <source>
        <dbReference type="SAM" id="Phobius"/>
    </source>
</evidence>
<feature type="transmembrane region" description="Helical" evidence="5">
    <location>
        <begin position="237"/>
        <end position="257"/>
    </location>
</feature>
<gene>
    <name evidence="7" type="ORF">A1QO_07680</name>
</gene>
<evidence type="ECO:0000256" key="4">
    <source>
        <dbReference type="ARBA" id="ARBA00023136"/>
    </source>
</evidence>
<keyword evidence="4 5" id="KW-0472">Membrane</keyword>
<keyword evidence="2 5" id="KW-0812">Transmembrane</keyword>
<dbReference type="AlphaFoldDB" id="A0A1E5BFK3"/>
<comment type="caution">
    <text evidence="7">The sequence shown here is derived from an EMBL/GenBank/DDBJ whole genome shotgun (WGS) entry which is preliminary data.</text>
</comment>
<sequence length="427" mass="48323">MKVQINAGYDKHLSFENRSIKYDELITHIIIFSLISASLISSAAAFIFLLSGLFHCVKRYQYSLAACKECWPLFSFSIVAIMSTLWSETPASSLKWALQIFCTTLICVSLIYTVKKEVIITALTVSLVTLMLYGLSSNNTVIISYTGEVVRIGHFGSKNNMSSFAAFSAMVGISTLCIPTMRPHMKALGGFCTLLSIVVFYYAKSLGTNLAFFTVLAIALAIFFYSTRNISIINRRIINPLIVGYFILFILSVIYFFNFSYYEDLMYSLGKDPTITGRTMIWEIGFDSIKDNPFLGVGYGAYWNIDNPGAIEIWELMHKEIGALFGFHNLYIHYYVELGILGFLSIVSIVGSCIKQAYLRATHGMELFDIFIFILFLFFFAKSFVETTGFAQFHFSHFNLCLIWMTLNRKTFFDCGKKTIVVFEGKA</sequence>
<dbReference type="RefSeq" id="WP_017033211.1">
    <property type="nucleotide sequence ID" value="NZ_AJYQ02000090.1"/>
</dbReference>
<protein>
    <recommendedName>
        <fullName evidence="6">O-antigen ligase-related domain-containing protein</fullName>
    </recommendedName>
</protein>
<dbReference type="InterPro" id="IPR051533">
    <property type="entry name" value="WaaL-like"/>
</dbReference>
<dbReference type="OrthoDB" id="5903567at2"/>
<evidence type="ECO:0000256" key="1">
    <source>
        <dbReference type="ARBA" id="ARBA00004141"/>
    </source>
</evidence>
<accession>A0A1E5BFK3</accession>
<feature type="transmembrane region" description="Helical" evidence="5">
    <location>
        <begin position="70"/>
        <end position="87"/>
    </location>
</feature>
<dbReference type="STRING" id="1187848.A1QO_07680"/>
<evidence type="ECO:0000256" key="3">
    <source>
        <dbReference type="ARBA" id="ARBA00022989"/>
    </source>
</evidence>
<dbReference type="PANTHER" id="PTHR37422">
    <property type="entry name" value="TEICHURONIC ACID BIOSYNTHESIS PROTEIN TUAE"/>
    <property type="match status" value="1"/>
</dbReference>
<comment type="subcellular location">
    <subcellularLocation>
        <location evidence="1">Membrane</location>
        <topology evidence="1">Multi-pass membrane protein</topology>
    </subcellularLocation>
</comment>
<dbReference type="GO" id="GO:0016020">
    <property type="term" value="C:membrane"/>
    <property type="evidence" value="ECO:0007669"/>
    <property type="project" value="UniProtKB-SubCell"/>
</dbReference>
<dbReference type="PANTHER" id="PTHR37422:SF13">
    <property type="entry name" value="LIPOPOLYSACCHARIDE BIOSYNTHESIS PROTEIN PA4999-RELATED"/>
    <property type="match status" value="1"/>
</dbReference>
<proteinExistence type="predicted"/>
<dbReference type="InterPro" id="IPR007016">
    <property type="entry name" value="O-antigen_ligase-rel_domated"/>
</dbReference>
<keyword evidence="3 5" id="KW-1133">Transmembrane helix</keyword>
<dbReference type="Pfam" id="PF04932">
    <property type="entry name" value="Wzy_C"/>
    <property type="match status" value="1"/>
</dbReference>
<feature type="transmembrane region" description="Helical" evidence="5">
    <location>
        <begin position="209"/>
        <end position="225"/>
    </location>
</feature>
<evidence type="ECO:0000259" key="6">
    <source>
        <dbReference type="Pfam" id="PF04932"/>
    </source>
</evidence>
<evidence type="ECO:0000313" key="8">
    <source>
        <dbReference type="Proteomes" id="UP000094741"/>
    </source>
</evidence>
<reference evidence="7 8" key="1">
    <citation type="journal article" date="2012" name="Science">
        <title>Ecological populations of bacteria act as socially cohesive units of antibiotic production and resistance.</title>
        <authorList>
            <person name="Cordero O.X."/>
            <person name="Wildschutte H."/>
            <person name="Kirkup B."/>
            <person name="Proehl S."/>
            <person name="Ngo L."/>
            <person name="Hussain F."/>
            <person name="Le Roux F."/>
            <person name="Mincer T."/>
            <person name="Polz M.F."/>
        </authorList>
    </citation>
    <scope>NUCLEOTIDE SEQUENCE [LARGE SCALE GENOMIC DNA]</scope>
    <source>
        <strain evidence="7 8">ZF-129</strain>
    </source>
</reference>
<feature type="transmembrane region" description="Helical" evidence="5">
    <location>
        <begin position="366"/>
        <end position="384"/>
    </location>
</feature>
<organism evidence="7 8">
    <name type="scientific">Vibrio genomosp. F10 str. ZF-129</name>
    <dbReference type="NCBI Taxonomy" id="1187848"/>
    <lineage>
        <taxon>Bacteria</taxon>
        <taxon>Pseudomonadati</taxon>
        <taxon>Pseudomonadota</taxon>
        <taxon>Gammaproteobacteria</taxon>
        <taxon>Vibrionales</taxon>
        <taxon>Vibrionaceae</taxon>
        <taxon>Vibrio</taxon>
    </lineage>
</organism>
<feature type="domain" description="O-antigen ligase-related" evidence="6">
    <location>
        <begin position="192"/>
        <end position="346"/>
    </location>
</feature>
<dbReference type="eggNOG" id="COG3307">
    <property type="taxonomic scope" value="Bacteria"/>
</dbReference>
<feature type="transmembrane region" description="Helical" evidence="5">
    <location>
        <begin position="25"/>
        <end position="50"/>
    </location>
</feature>
<dbReference type="EMBL" id="AJYQ02000090">
    <property type="protein sequence ID" value="OEE34488.1"/>
    <property type="molecule type" value="Genomic_DNA"/>
</dbReference>
<evidence type="ECO:0000313" key="7">
    <source>
        <dbReference type="EMBL" id="OEE34488.1"/>
    </source>
</evidence>
<dbReference type="Proteomes" id="UP000094741">
    <property type="component" value="Unassembled WGS sequence"/>
</dbReference>
<feature type="transmembrane region" description="Helical" evidence="5">
    <location>
        <begin position="118"/>
        <end position="136"/>
    </location>
</feature>
<feature type="transmembrane region" description="Helical" evidence="5">
    <location>
        <begin position="161"/>
        <end position="178"/>
    </location>
</feature>
<evidence type="ECO:0000256" key="2">
    <source>
        <dbReference type="ARBA" id="ARBA00022692"/>
    </source>
</evidence>
<feature type="transmembrane region" description="Helical" evidence="5">
    <location>
        <begin position="93"/>
        <end position="111"/>
    </location>
</feature>